<evidence type="ECO:0000313" key="1">
    <source>
        <dbReference type="EMBL" id="EXK76181.1"/>
    </source>
</evidence>
<dbReference type="HOGENOM" id="CLU_2867757_0_0_1"/>
<sequence>MRLHMAILLPARLYYSFTSTEPTRRHCIVIRACRMRTWAKRQTGIGPAIRCPIRQRLSWLAFAY</sequence>
<protein>
    <submittedName>
        <fullName evidence="1">Uncharacterized protein</fullName>
    </submittedName>
</protein>
<proteinExistence type="predicted"/>
<evidence type="ECO:0000313" key="2">
    <source>
        <dbReference type="Proteomes" id="UP000030663"/>
    </source>
</evidence>
<accession>X0B384</accession>
<dbReference type="EMBL" id="JH658753">
    <property type="protein sequence ID" value="EXK76181.1"/>
    <property type="molecule type" value="Genomic_DNA"/>
</dbReference>
<dbReference type="AlphaFoldDB" id="X0B384"/>
<keyword evidence="2" id="KW-1185">Reference proteome</keyword>
<gene>
    <name evidence="1" type="ORF">FOQG_19063</name>
</gene>
<organism evidence="1 2">
    <name type="scientific">Fusarium oxysporum f. sp. raphani 54005</name>
    <dbReference type="NCBI Taxonomy" id="1089458"/>
    <lineage>
        <taxon>Eukaryota</taxon>
        <taxon>Fungi</taxon>
        <taxon>Dikarya</taxon>
        <taxon>Ascomycota</taxon>
        <taxon>Pezizomycotina</taxon>
        <taxon>Sordariomycetes</taxon>
        <taxon>Hypocreomycetidae</taxon>
        <taxon>Hypocreales</taxon>
        <taxon>Nectriaceae</taxon>
        <taxon>Fusarium</taxon>
        <taxon>Fusarium oxysporum species complex</taxon>
    </lineage>
</organism>
<reference evidence="1 2" key="1">
    <citation type="submission" date="2011-11" db="EMBL/GenBank/DDBJ databases">
        <title>The Genome Sequence of Fusarium oxysporum PHW815.</title>
        <authorList>
            <consortium name="The Broad Institute Genome Sequencing Platform"/>
            <person name="Ma L.-J."/>
            <person name="Gale L.R."/>
            <person name="Schwartz D.C."/>
            <person name="Zhou S."/>
            <person name="Corby-Kistler H."/>
            <person name="Young S.K."/>
            <person name="Zeng Q."/>
            <person name="Gargeya S."/>
            <person name="Fitzgerald M."/>
            <person name="Haas B."/>
            <person name="Abouelleil A."/>
            <person name="Alvarado L."/>
            <person name="Arachchi H.M."/>
            <person name="Berlin A."/>
            <person name="Brown A."/>
            <person name="Chapman S.B."/>
            <person name="Chen Z."/>
            <person name="Dunbar C."/>
            <person name="Freedman E."/>
            <person name="Gearin G."/>
            <person name="Goldberg J."/>
            <person name="Griggs A."/>
            <person name="Gujja S."/>
            <person name="Heiman D."/>
            <person name="Howarth C."/>
            <person name="Larson L."/>
            <person name="Lui A."/>
            <person name="MacDonald P.J.P."/>
            <person name="Montmayeur A."/>
            <person name="Murphy C."/>
            <person name="Neiman D."/>
            <person name="Pearson M."/>
            <person name="Priest M."/>
            <person name="Roberts A."/>
            <person name="Saif S."/>
            <person name="Shea T."/>
            <person name="Shenoy N."/>
            <person name="Sisk P."/>
            <person name="Stolte C."/>
            <person name="Sykes S."/>
            <person name="Wortman J."/>
            <person name="Nusbaum C."/>
            <person name="Birren B."/>
        </authorList>
    </citation>
    <scope>NUCLEOTIDE SEQUENCE [LARGE SCALE GENOMIC DNA]</scope>
    <source>
        <strain evidence="1 2">54005</strain>
    </source>
</reference>
<name>X0B384_FUSOX</name>
<dbReference type="Proteomes" id="UP000030663">
    <property type="component" value="Unassembled WGS sequence"/>
</dbReference>